<name>A0ABQ7GVK8_DUNSA</name>
<evidence type="ECO:0000256" key="1">
    <source>
        <dbReference type="SAM" id="MobiDB-lite"/>
    </source>
</evidence>
<dbReference type="EMBL" id="MU069571">
    <property type="protein sequence ID" value="KAF5838641.1"/>
    <property type="molecule type" value="Genomic_DNA"/>
</dbReference>
<feature type="compositionally biased region" description="Basic and acidic residues" evidence="1">
    <location>
        <begin position="160"/>
        <end position="169"/>
    </location>
</feature>
<protein>
    <submittedName>
        <fullName evidence="2">Uncharacterized protein</fullName>
    </submittedName>
</protein>
<evidence type="ECO:0000313" key="3">
    <source>
        <dbReference type="Proteomes" id="UP000815325"/>
    </source>
</evidence>
<sequence>MRTSTIAGGCALNAGAEILTIGVELLRRGHRMVALVADGCAEEARQLLRSDKFLDPLPEPSTNGAGFVNSTGTPTTSRSSSSSSNSSSSSSSSAGTSMGAKEVGGSCGSMGPIEGEEGGLSKGSCSLGEAGFEAGKGEGGLGVHEEDDVSPQQQQQQEQEQEKQEKDRQLQQQQQQQQQRKASRDALLQSMKLVVYPGHVSLEEFVATKVMCVSRVRVLYAFSGIPREPSVINRSVFWVFNCSVHYASLIWNIQEAGKAANTANTGAESVRTRDYFSPLFSRQRTPSAPASAA</sequence>
<keyword evidence="3" id="KW-1185">Reference proteome</keyword>
<organism evidence="2 3">
    <name type="scientific">Dunaliella salina</name>
    <name type="common">Green alga</name>
    <name type="synonym">Protococcus salinus</name>
    <dbReference type="NCBI Taxonomy" id="3046"/>
    <lineage>
        <taxon>Eukaryota</taxon>
        <taxon>Viridiplantae</taxon>
        <taxon>Chlorophyta</taxon>
        <taxon>core chlorophytes</taxon>
        <taxon>Chlorophyceae</taxon>
        <taxon>CS clade</taxon>
        <taxon>Chlamydomonadales</taxon>
        <taxon>Dunaliellaceae</taxon>
        <taxon>Dunaliella</taxon>
    </lineage>
</organism>
<reference evidence="2" key="1">
    <citation type="submission" date="2017-08" db="EMBL/GenBank/DDBJ databases">
        <authorList>
            <person name="Polle J.E."/>
            <person name="Barry K."/>
            <person name="Cushman J."/>
            <person name="Schmutz J."/>
            <person name="Tran D."/>
            <person name="Hathwaick L.T."/>
            <person name="Yim W.C."/>
            <person name="Jenkins J."/>
            <person name="Mckie-Krisberg Z.M."/>
            <person name="Prochnik S."/>
            <person name="Lindquist E."/>
            <person name="Dockter R.B."/>
            <person name="Adam C."/>
            <person name="Molina H."/>
            <person name="Bunkerborg J."/>
            <person name="Jin E."/>
            <person name="Buchheim M."/>
            <person name="Magnuson J."/>
        </authorList>
    </citation>
    <scope>NUCLEOTIDE SEQUENCE</scope>
    <source>
        <strain evidence="2">CCAP 19/18</strain>
    </source>
</reference>
<evidence type="ECO:0000313" key="2">
    <source>
        <dbReference type="EMBL" id="KAF5838641.1"/>
    </source>
</evidence>
<accession>A0ABQ7GVK8</accession>
<feature type="region of interest" description="Disordered" evidence="1">
    <location>
        <begin position="53"/>
        <end position="183"/>
    </location>
</feature>
<feature type="compositionally biased region" description="Low complexity" evidence="1">
    <location>
        <begin position="70"/>
        <end position="97"/>
    </location>
</feature>
<comment type="caution">
    <text evidence="2">The sequence shown here is derived from an EMBL/GenBank/DDBJ whole genome shotgun (WGS) entry which is preliminary data.</text>
</comment>
<proteinExistence type="predicted"/>
<gene>
    <name evidence="2" type="ORF">DUNSADRAFT_2476</name>
</gene>
<feature type="compositionally biased region" description="Low complexity" evidence="1">
    <location>
        <begin position="170"/>
        <end position="179"/>
    </location>
</feature>
<dbReference type="Proteomes" id="UP000815325">
    <property type="component" value="Unassembled WGS sequence"/>
</dbReference>